<comment type="similarity">
    <text evidence="6">Belongs to the RuvA family.</text>
</comment>
<keyword evidence="1 6" id="KW-0963">Cytoplasm</keyword>
<dbReference type="GO" id="GO:0000400">
    <property type="term" value="F:four-way junction DNA binding"/>
    <property type="evidence" value="ECO:0007669"/>
    <property type="project" value="UniProtKB-UniRule"/>
</dbReference>
<dbReference type="SMART" id="SM00278">
    <property type="entry name" value="HhH1"/>
    <property type="match status" value="2"/>
</dbReference>
<comment type="domain">
    <text evidence="6">Has three domains with a flexible linker between the domains II and III and assumes an 'L' shape. Domain III is highly mobile and contacts RuvB.</text>
</comment>
<keyword evidence="8" id="KW-0067">ATP-binding</keyword>
<name>A0A7W8M9A4_9BURK</name>
<keyword evidence="5 6" id="KW-0234">DNA repair</keyword>
<evidence type="ECO:0000256" key="5">
    <source>
        <dbReference type="ARBA" id="ARBA00023204"/>
    </source>
</evidence>
<dbReference type="InterPro" id="IPR000085">
    <property type="entry name" value="RuvA"/>
</dbReference>
<dbReference type="NCBIfam" id="TIGR00084">
    <property type="entry name" value="ruvA"/>
    <property type="match status" value="1"/>
</dbReference>
<dbReference type="InterPro" id="IPR010994">
    <property type="entry name" value="RuvA_2-like"/>
</dbReference>
<comment type="subcellular location">
    <subcellularLocation>
        <location evidence="6">Cytoplasm</location>
    </subcellularLocation>
</comment>
<dbReference type="Gene3D" id="1.10.8.10">
    <property type="entry name" value="DNA helicase RuvA subunit, C-terminal domain"/>
    <property type="match status" value="1"/>
</dbReference>
<keyword evidence="3 6" id="KW-0238">DNA-binding</keyword>
<dbReference type="Gene3D" id="1.10.150.20">
    <property type="entry name" value="5' to 3' exonuclease, C-terminal subdomain"/>
    <property type="match status" value="1"/>
</dbReference>
<comment type="caution">
    <text evidence="6">Lacks conserved residue(s) required for the propagation of feature annotation.</text>
</comment>
<keyword evidence="8" id="KW-0378">Hydrolase</keyword>
<dbReference type="Pfam" id="PF01330">
    <property type="entry name" value="RuvA_N"/>
    <property type="match status" value="1"/>
</dbReference>
<protein>
    <recommendedName>
        <fullName evidence="6">Holliday junction branch migration complex subunit RuvA</fullName>
    </recommendedName>
</protein>
<dbReference type="SUPFAM" id="SSF50249">
    <property type="entry name" value="Nucleic acid-binding proteins"/>
    <property type="match status" value="1"/>
</dbReference>
<dbReference type="AlphaFoldDB" id="A0A7W8M9A4"/>
<dbReference type="EMBL" id="JACHGB010000004">
    <property type="protein sequence ID" value="MBB5272095.1"/>
    <property type="molecule type" value="Genomic_DNA"/>
</dbReference>
<evidence type="ECO:0000313" key="8">
    <source>
        <dbReference type="EMBL" id="MBB5272095.1"/>
    </source>
</evidence>
<dbReference type="SUPFAM" id="SSF47781">
    <property type="entry name" value="RuvA domain 2-like"/>
    <property type="match status" value="1"/>
</dbReference>
<sequence length="192" mass="20332">MIGRITGTLLEKTPPTVLVDVNGLGYEVDVPMSTFYDLPAGGQRISLLVHQVIREDAHLLFGFLTAGEREAFRQLIRITGVGPRIALSLLSGLSVSDLAQAVALQETGRITKVPGIGKKTAERLLLELKGKLAPELAGAGRPAATEAEADILRALLALGYSERECAAVTRQLSEGVGVSEGIKQALKLLAKP</sequence>
<dbReference type="GO" id="GO:0048476">
    <property type="term" value="C:Holliday junction resolvase complex"/>
    <property type="evidence" value="ECO:0007669"/>
    <property type="project" value="UniProtKB-UniRule"/>
</dbReference>
<dbReference type="GO" id="GO:0009378">
    <property type="term" value="F:four-way junction helicase activity"/>
    <property type="evidence" value="ECO:0007669"/>
    <property type="project" value="InterPro"/>
</dbReference>
<evidence type="ECO:0000256" key="3">
    <source>
        <dbReference type="ARBA" id="ARBA00023125"/>
    </source>
</evidence>
<feature type="region of interest" description="Domain I" evidence="6">
    <location>
        <begin position="1"/>
        <end position="64"/>
    </location>
</feature>
<accession>A0A7W8M9A4</accession>
<dbReference type="InterPro" id="IPR012340">
    <property type="entry name" value="NA-bd_OB-fold"/>
</dbReference>
<dbReference type="GO" id="GO:0006281">
    <property type="term" value="P:DNA repair"/>
    <property type="evidence" value="ECO:0007669"/>
    <property type="project" value="UniProtKB-UniRule"/>
</dbReference>
<keyword evidence="8" id="KW-0547">Nucleotide-binding</keyword>
<keyword evidence="8" id="KW-0347">Helicase</keyword>
<dbReference type="GO" id="GO:0009379">
    <property type="term" value="C:Holliday junction helicase complex"/>
    <property type="evidence" value="ECO:0007669"/>
    <property type="project" value="InterPro"/>
</dbReference>
<dbReference type="InterPro" id="IPR003583">
    <property type="entry name" value="Hlx-hairpin-Hlx_DNA-bd_motif"/>
</dbReference>
<evidence type="ECO:0000256" key="6">
    <source>
        <dbReference type="HAMAP-Rule" id="MF_00031"/>
    </source>
</evidence>
<dbReference type="CDD" id="cd14332">
    <property type="entry name" value="UBA_RuvA_C"/>
    <property type="match status" value="1"/>
</dbReference>
<dbReference type="Pfam" id="PF14520">
    <property type="entry name" value="HHH_5"/>
    <property type="match status" value="1"/>
</dbReference>
<comment type="subunit">
    <text evidence="6">Homotetramer. Forms an RuvA(8)-RuvB(12)-Holliday junction (HJ) complex. HJ DNA is sandwiched between 2 RuvA tetramers; dsDNA enters through RuvA and exits via RuvB. An RuvB hexamer assembles on each DNA strand where it exits the tetramer. Each RuvB hexamer is contacted by two RuvA subunits (via domain III) on 2 adjacent RuvB subunits; this complex drives branch migration. In the full resolvosome a probable DNA-RuvA(4)-RuvB(12)-RuvC(2) complex forms which resolves the HJ.</text>
</comment>
<reference evidence="8 9" key="1">
    <citation type="submission" date="2020-08" db="EMBL/GenBank/DDBJ databases">
        <title>Genomic Encyclopedia of Type Strains, Phase IV (KMG-IV): sequencing the most valuable type-strain genomes for metagenomic binning, comparative biology and taxonomic classification.</title>
        <authorList>
            <person name="Goeker M."/>
        </authorList>
    </citation>
    <scope>NUCLEOTIDE SEQUENCE [LARGE SCALE GENOMIC DNA]</scope>
    <source>
        <strain evidence="8 9">DSM 29781</strain>
    </source>
</reference>
<dbReference type="GO" id="GO:0005737">
    <property type="term" value="C:cytoplasm"/>
    <property type="evidence" value="ECO:0007669"/>
    <property type="project" value="UniProtKB-SubCell"/>
</dbReference>
<gene>
    <name evidence="6" type="primary">ruvA</name>
    <name evidence="8" type="ORF">HNQ70_002109</name>
</gene>
<evidence type="ECO:0000313" key="9">
    <source>
        <dbReference type="Proteomes" id="UP000532440"/>
    </source>
</evidence>
<feature type="region of interest" description="Domain III" evidence="6">
    <location>
        <begin position="145"/>
        <end position="192"/>
    </location>
</feature>
<organism evidence="8 9">
    <name type="scientific">Quisquiliibacterium transsilvanicum</name>
    <dbReference type="NCBI Taxonomy" id="1549638"/>
    <lineage>
        <taxon>Bacteria</taxon>
        <taxon>Pseudomonadati</taxon>
        <taxon>Pseudomonadota</taxon>
        <taxon>Betaproteobacteria</taxon>
        <taxon>Burkholderiales</taxon>
        <taxon>Burkholderiaceae</taxon>
        <taxon>Quisquiliibacterium</taxon>
    </lineage>
</organism>
<dbReference type="SUPFAM" id="SSF46929">
    <property type="entry name" value="DNA helicase RuvA subunit, C-terminal domain"/>
    <property type="match status" value="1"/>
</dbReference>
<keyword evidence="9" id="KW-1185">Reference proteome</keyword>
<feature type="domain" description="Helix-hairpin-helix DNA-binding motif class 1" evidence="7">
    <location>
        <begin position="108"/>
        <end position="127"/>
    </location>
</feature>
<dbReference type="Gene3D" id="2.40.50.140">
    <property type="entry name" value="Nucleic acid-binding proteins"/>
    <property type="match status" value="1"/>
</dbReference>
<dbReference type="GO" id="GO:0016787">
    <property type="term" value="F:hydrolase activity"/>
    <property type="evidence" value="ECO:0007669"/>
    <property type="project" value="UniProtKB-KW"/>
</dbReference>
<dbReference type="InterPro" id="IPR011114">
    <property type="entry name" value="RuvA_C"/>
</dbReference>
<dbReference type="InterPro" id="IPR013849">
    <property type="entry name" value="DNA_helicase_Holl-junc_RuvA_I"/>
</dbReference>
<dbReference type="GO" id="GO:0005524">
    <property type="term" value="F:ATP binding"/>
    <property type="evidence" value="ECO:0007669"/>
    <property type="project" value="InterPro"/>
</dbReference>
<evidence type="ECO:0000256" key="4">
    <source>
        <dbReference type="ARBA" id="ARBA00023172"/>
    </source>
</evidence>
<dbReference type="Proteomes" id="UP000532440">
    <property type="component" value="Unassembled WGS sequence"/>
</dbReference>
<dbReference type="Pfam" id="PF07499">
    <property type="entry name" value="RuvA_C"/>
    <property type="match status" value="1"/>
</dbReference>
<dbReference type="HAMAP" id="MF_00031">
    <property type="entry name" value="DNA_HJ_migration_RuvA"/>
    <property type="match status" value="1"/>
</dbReference>
<comment type="caution">
    <text evidence="8">The sequence shown here is derived from an EMBL/GenBank/DDBJ whole genome shotgun (WGS) entry which is preliminary data.</text>
</comment>
<feature type="domain" description="Helix-hairpin-helix DNA-binding motif class 1" evidence="7">
    <location>
        <begin position="73"/>
        <end position="92"/>
    </location>
</feature>
<evidence type="ECO:0000256" key="2">
    <source>
        <dbReference type="ARBA" id="ARBA00022763"/>
    </source>
</evidence>
<dbReference type="GO" id="GO:0006310">
    <property type="term" value="P:DNA recombination"/>
    <property type="evidence" value="ECO:0007669"/>
    <property type="project" value="UniProtKB-UniRule"/>
</dbReference>
<comment type="function">
    <text evidence="6">The RuvA-RuvB-RuvC complex processes Holliday junction (HJ) DNA during genetic recombination and DNA repair, while the RuvA-RuvB complex plays an important role in the rescue of blocked DNA replication forks via replication fork reversal (RFR). RuvA specifically binds to HJ cruciform DNA, conferring on it an open structure. The RuvB hexamer acts as an ATP-dependent pump, pulling dsDNA into and through the RuvAB complex. HJ branch migration allows RuvC to scan DNA until it finds its consensus sequence, where it cleaves and resolves the cruciform DNA.</text>
</comment>
<keyword evidence="2 6" id="KW-0227">DNA damage</keyword>
<evidence type="ECO:0000259" key="7">
    <source>
        <dbReference type="SMART" id="SM00278"/>
    </source>
</evidence>
<keyword evidence="4 6" id="KW-0233">DNA recombination</keyword>
<dbReference type="InterPro" id="IPR036267">
    <property type="entry name" value="RuvA_C_sf"/>
</dbReference>
<dbReference type="RefSeq" id="WP_183967159.1">
    <property type="nucleotide sequence ID" value="NZ_BAABEW010000002.1"/>
</dbReference>
<evidence type="ECO:0000256" key="1">
    <source>
        <dbReference type="ARBA" id="ARBA00022490"/>
    </source>
</evidence>
<proteinExistence type="inferred from homology"/>